<reference evidence="1" key="1">
    <citation type="submission" date="2018-05" db="EMBL/GenBank/DDBJ databases">
        <authorList>
            <person name="Lanie J.A."/>
            <person name="Ng W.-L."/>
            <person name="Kazmierczak K.M."/>
            <person name="Andrzejewski T.M."/>
            <person name="Davidsen T.M."/>
            <person name="Wayne K.J."/>
            <person name="Tettelin H."/>
            <person name="Glass J.I."/>
            <person name="Rusch D."/>
            <person name="Podicherti R."/>
            <person name="Tsui H.-C.T."/>
            <person name="Winkler M.E."/>
        </authorList>
    </citation>
    <scope>NUCLEOTIDE SEQUENCE</scope>
</reference>
<dbReference type="EMBL" id="UINC01106985">
    <property type="protein sequence ID" value="SVC72023.1"/>
    <property type="molecule type" value="Genomic_DNA"/>
</dbReference>
<proteinExistence type="predicted"/>
<gene>
    <name evidence="1" type="ORF">METZ01_LOCUS324877</name>
</gene>
<sequence>ICDGKRCAIGYATKPRLFRNGWYGVHRETERRLSILAVIFGSSEMAWWRKRTPTGNLFH</sequence>
<organism evidence="1">
    <name type="scientific">marine metagenome</name>
    <dbReference type="NCBI Taxonomy" id="408172"/>
    <lineage>
        <taxon>unclassified sequences</taxon>
        <taxon>metagenomes</taxon>
        <taxon>ecological metagenomes</taxon>
    </lineage>
</organism>
<feature type="non-terminal residue" evidence="1">
    <location>
        <position position="1"/>
    </location>
</feature>
<protein>
    <submittedName>
        <fullName evidence="1">Uncharacterized protein</fullName>
    </submittedName>
</protein>
<feature type="non-terminal residue" evidence="1">
    <location>
        <position position="59"/>
    </location>
</feature>
<evidence type="ECO:0000313" key="1">
    <source>
        <dbReference type="EMBL" id="SVC72023.1"/>
    </source>
</evidence>
<dbReference type="AlphaFoldDB" id="A0A382PF46"/>
<name>A0A382PF46_9ZZZZ</name>
<accession>A0A382PF46</accession>